<evidence type="ECO:0000313" key="2">
    <source>
        <dbReference type="EMBL" id="QQA60685.1"/>
    </source>
</evidence>
<organism evidence="2">
    <name type="scientific">Aeromonas caviae</name>
    <name type="common">Aeromonas punctata</name>
    <dbReference type="NCBI Taxonomy" id="648"/>
    <lineage>
        <taxon>Bacteria</taxon>
        <taxon>Pseudomonadati</taxon>
        <taxon>Pseudomonadota</taxon>
        <taxon>Gammaproteobacteria</taxon>
        <taxon>Aeromonadales</taxon>
        <taxon>Aeromonadaceae</taxon>
        <taxon>Aeromonas</taxon>
    </lineage>
</organism>
<sequence length="50" mass="6071">MRRAVRWLSEHHQHDIRAIEEACLRFDLSPLDEEFLIRHCREQQPTSRTG</sequence>
<dbReference type="RefSeq" id="WP_082189310.1">
    <property type="nucleotide sequence ID" value="NZ_BQVA01000017.1"/>
</dbReference>
<dbReference type="EMBL" id="CP025706">
    <property type="protein sequence ID" value="QLI60211.1"/>
    <property type="molecule type" value="Genomic_DNA"/>
</dbReference>
<reference evidence="2" key="2">
    <citation type="submission" date="2020-12" db="EMBL/GenBank/DDBJ databases">
        <title>GES Beta-lactamases isolated from hospital effluents in Brazil.</title>
        <authorList>
            <person name="Conte D."/>
            <person name="Mesa D."/>
            <person name="Palmeiro J.K."/>
            <person name="Dalla-Costa L.M."/>
        </authorList>
    </citation>
    <scope>NUCLEOTIDE SEQUENCE [LARGE SCALE GENOMIC DNA]</scope>
    <source>
        <strain evidence="2">Aero21</strain>
    </source>
</reference>
<dbReference type="Proteomes" id="UP000266778">
    <property type="component" value="Chromosome"/>
</dbReference>
<dbReference type="AlphaFoldDB" id="A0A7D5YHS1"/>
<evidence type="ECO:0000313" key="1">
    <source>
        <dbReference type="EMBL" id="QLI60211.1"/>
    </source>
</evidence>
<gene>
    <name evidence="1" type="ORF">C1C91_22105</name>
    <name evidence="2" type="ORF">JC965_22165</name>
</gene>
<reference evidence="1" key="1">
    <citation type="journal article" date="2019" name="J Environ">
        <title>Genetic characterization and potential molecular dissemination mechanism of tet (31) gene in Aeromonas caviae from an oxytetracycline wastewater treatment system.</title>
        <authorList>
            <person name="Shi Y."/>
            <person name="Tian Z."/>
            <person name="Leclercq S.O."/>
            <person name="Zhang H."/>
            <person name="Yang M."/>
            <person name="Zhang Y."/>
        </authorList>
    </citation>
    <scope>NUCLEOTIDE SEQUENCE</scope>
    <source>
        <strain evidence="1">T25-39</strain>
    </source>
</reference>
<accession>A0A7D5YHS1</accession>
<proteinExistence type="predicted"/>
<name>A0A7D5YHS1_AERCA</name>
<dbReference type="EMBL" id="CP065937">
    <property type="protein sequence ID" value="QQA60685.1"/>
    <property type="molecule type" value="Genomic_DNA"/>
</dbReference>
<protein>
    <submittedName>
        <fullName evidence="2">Uncharacterized protein</fullName>
    </submittedName>
</protein>